<comment type="similarity">
    <text evidence="1 2">Belongs to the outer membrane factor (OMF) (TC 1.B.17) family.</text>
</comment>
<dbReference type="SUPFAM" id="SSF56954">
    <property type="entry name" value="Outer membrane efflux proteins (OEP)"/>
    <property type="match status" value="1"/>
</dbReference>
<dbReference type="InterPro" id="IPR010131">
    <property type="entry name" value="MdtP/NodT-like"/>
</dbReference>
<keyword evidence="2" id="KW-1134">Transmembrane beta strand</keyword>
<feature type="coiled-coil region" evidence="3">
    <location>
        <begin position="407"/>
        <end position="434"/>
    </location>
</feature>
<reference evidence="4 5" key="1">
    <citation type="journal article" date="2013" name="Genome Announc.">
        <title>Draft Genome Sequence of Strain JLT2015T, Belonging to the Family Sphingomonadaceae of the Alphaproteobacteria.</title>
        <authorList>
            <person name="Tang K."/>
            <person name="Liu K."/>
            <person name="Li S."/>
            <person name="Jiao N."/>
        </authorList>
    </citation>
    <scope>NUCLEOTIDE SEQUENCE [LARGE SCALE GENOMIC DNA]</scope>
    <source>
        <strain evidence="4 5">JLT2015</strain>
    </source>
</reference>
<accession>M2SE03</accession>
<dbReference type="Gene3D" id="1.20.1600.10">
    <property type="entry name" value="Outer membrane efflux proteins (OEP)"/>
    <property type="match status" value="1"/>
</dbReference>
<dbReference type="InterPro" id="IPR003423">
    <property type="entry name" value="OMP_efflux"/>
</dbReference>
<keyword evidence="2" id="KW-0732">Signal</keyword>
<protein>
    <submittedName>
        <fullName evidence="4">RND efflux system, outer membrane lipoprotein, NodT</fullName>
    </submittedName>
</protein>
<name>M2SE03_9SPHN</name>
<dbReference type="PANTHER" id="PTHR30203:SF29">
    <property type="entry name" value="PROTEIN CYAE"/>
    <property type="match status" value="1"/>
</dbReference>
<dbReference type="Pfam" id="PF02321">
    <property type="entry name" value="OEP"/>
    <property type="match status" value="2"/>
</dbReference>
<keyword evidence="2" id="KW-0564">Palmitate</keyword>
<evidence type="ECO:0000313" key="5">
    <source>
        <dbReference type="Proteomes" id="UP000011717"/>
    </source>
</evidence>
<evidence type="ECO:0000313" key="4">
    <source>
        <dbReference type="EMBL" id="EMD83590.1"/>
    </source>
</evidence>
<keyword evidence="5" id="KW-1185">Reference proteome</keyword>
<dbReference type="PANTHER" id="PTHR30203">
    <property type="entry name" value="OUTER MEMBRANE CATION EFFLUX PROTEIN"/>
    <property type="match status" value="1"/>
</dbReference>
<feature type="chain" id="PRO_5001441146" evidence="2">
    <location>
        <begin position="25"/>
        <end position="500"/>
    </location>
</feature>
<comment type="subcellular location">
    <subcellularLocation>
        <location evidence="2">Cell membrane</location>
        <topology evidence="2">Lipid-anchor</topology>
    </subcellularLocation>
</comment>
<evidence type="ECO:0000256" key="2">
    <source>
        <dbReference type="RuleBase" id="RU362097"/>
    </source>
</evidence>
<feature type="signal peptide" evidence="2">
    <location>
        <begin position="1"/>
        <end position="24"/>
    </location>
</feature>
<sequence>MKPLVRTALIAGAVSLALSGCASGDSVGKGAVESARAALPQVPERWRAIATAAGPVENGWVRAFDDPRLLALVEEAQARSTDLQTAVANVQQARAMAAIARAGLYPTLSASAAMTASRIELDLEGLTDGIGMDAAQLPSSITSEGVGANLGASASWEVDLWGRIRDGYYAELENLAAARADFRGAQQSVAASVTQAYLTTIEAAAQQELAEETVETAATLYRLVSLQVEVGEIAAAERALARAELASARNGLAQAVRSRRQAIRALEVLLGRYPAAELGNGAYFPEVPRPPGASVPAALLERRPDLYAAERRVAAALYREEQADKASLPSLSLTGMIQLISQTLDGIFDPAATLLSAGPGLNVPLFSGWEEVAQAELADARVRSAVANYESVALQAFREVENSLDRGATLRLRHEELTIRVEQLERRYEVELLRYRYGESSLLDVTQIRQRYLTARTDLVQVERALRDQFIELNLALGGWWAESVEPIGSIVLTEQDQGS</sequence>
<comment type="caution">
    <text evidence="4">The sequence shown here is derived from an EMBL/GenBank/DDBJ whole genome shotgun (WGS) entry which is preliminary data.</text>
</comment>
<dbReference type="Gene3D" id="2.20.200.10">
    <property type="entry name" value="Outer membrane efflux proteins (OEP)"/>
    <property type="match status" value="1"/>
</dbReference>
<evidence type="ECO:0000256" key="1">
    <source>
        <dbReference type="ARBA" id="ARBA00007613"/>
    </source>
</evidence>
<gene>
    <name evidence="4" type="ORF">C725_0562</name>
</gene>
<organism evidence="4 5">
    <name type="scientific">Pacificimonas flava</name>
    <dbReference type="NCBI Taxonomy" id="1234595"/>
    <lineage>
        <taxon>Bacteria</taxon>
        <taxon>Pseudomonadati</taxon>
        <taxon>Pseudomonadota</taxon>
        <taxon>Alphaproteobacteria</taxon>
        <taxon>Sphingomonadales</taxon>
        <taxon>Sphingosinicellaceae</taxon>
        <taxon>Pacificimonas</taxon>
    </lineage>
</organism>
<evidence type="ECO:0000256" key="3">
    <source>
        <dbReference type="SAM" id="Coils"/>
    </source>
</evidence>
<proteinExistence type="inferred from homology"/>
<dbReference type="Proteomes" id="UP000011717">
    <property type="component" value="Unassembled WGS sequence"/>
</dbReference>
<dbReference type="OrthoDB" id="9783100at2"/>
<dbReference type="GO" id="GO:0015562">
    <property type="term" value="F:efflux transmembrane transporter activity"/>
    <property type="evidence" value="ECO:0007669"/>
    <property type="project" value="InterPro"/>
</dbReference>
<keyword evidence="2" id="KW-0812">Transmembrane</keyword>
<keyword evidence="3" id="KW-0175">Coiled coil</keyword>
<keyword evidence="2 4" id="KW-0449">Lipoprotein</keyword>
<dbReference type="PROSITE" id="PS51257">
    <property type="entry name" value="PROKAR_LIPOPROTEIN"/>
    <property type="match status" value="1"/>
</dbReference>
<dbReference type="RefSeq" id="WP_008600019.1">
    <property type="nucleotide sequence ID" value="NZ_AMRV01000002.1"/>
</dbReference>
<keyword evidence="2" id="KW-0472">Membrane</keyword>
<dbReference type="AlphaFoldDB" id="M2SE03"/>
<dbReference type="NCBIfam" id="TIGR01845">
    <property type="entry name" value="outer_NodT"/>
    <property type="match status" value="1"/>
</dbReference>
<dbReference type="EMBL" id="AMRV01000002">
    <property type="protein sequence ID" value="EMD83590.1"/>
    <property type="molecule type" value="Genomic_DNA"/>
</dbReference>
<dbReference type="GO" id="GO:0005886">
    <property type="term" value="C:plasma membrane"/>
    <property type="evidence" value="ECO:0007669"/>
    <property type="project" value="UniProtKB-SubCell"/>
</dbReference>